<accession>A0ABY9WKX1</accession>
<protein>
    <submittedName>
        <fullName evidence="1">Uncharacterized protein</fullName>
    </submittedName>
</protein>
<evidence type="ECO:0000313" key="2">
    <source>
        <dbReference type="Proteomes" id="UP001611383"/>
    </source>
</evidence>
<evidence type="ECO:0000313" key="1">
    <source>
        <dbReference type="EMBL" id="WNG44439.1"/>
    </source>
</evidence>
<gene>
    <name evidence="1" type="ORF">F0U60_10205</name>
</gene>
<keyword evidence="2" id="KW-1185">Reference proteome</keyword>
<dbReference type="EMBL" id="CP043494">
    <property type="protein sequence ID" value="WNG44439.1"/>
    <property type="molecule type" value="Genomic_DNA"/>
</dbReference>
<reference evidence="1 2" key="1">
    <citation type="submission" date="2019-08" db="EMBL/GenBank/DDBJ databases">
        <title>Archangium and Cystobacter genomes.</title>
        <authorList>
            <person name="Chen I.-C.K."/>
            <person name="Wielgoss S."/>
        </authorList>
    </citation>
    <scope>NUCLEOTIDE SEQUENCE [LARGE SCALE GENOMIC DNA]</scope>
    <source>
        <strain evidence="1 2">Cbm 6</strain>
    </source>
</reference>
<sequence>MALSVDVMRVSPDGEIHYRFVLEQIDLLVKGGTPQKDAEALRAELSPLPGLRGEGRVGAQGRSNHFQMALPADLSSALSQSLQHMLKSLAGMGTFLPPDPVGLGARWEHHTQGGPQTPDVTTTVELKSLEKNQLGMRLELLAPASTSAPRTQIRGQGGCLMRVDRLWPLQYELELDTHSRIHSQDEGPPRRLEITTHLRMQLRELSFTSPLLRASARSY</sequence>
<organism evidence="1 2">
    <name type="scientific">Archangium minus</name>
    <dbReference type="NCBI Taxonomy" id="83450"/>
    <lineage>
        <taxon>Bacteria</taxon>
        <taxon>Pseudomonadati</taxon>
        <taxon>Myxococcota</taxon>
        <taxon>Myxococcia</taxon>
        <taxon>Myxococcales</taxon>
        <taxon>Cystobacterineae</taxon>
        <taxon>Archangiaceae</taxon>
        <taxon>Archangium</taxon>
    </lineage>
</organism>
<dbReference type="Proteomes" id="UP001611383">
    <property type="component" value="Chromosome"/>
</dbReference>
<proteinExistence type="predicted"/>
<name>A0ABY9WKX1_9BACT</name>